<evidence type="ECO:0000313" key="14">
    <source>
        <dbReference type="Proteomes" id="UP000006753"/>
    </source>
</evidence>
<keyword evidence="3" id="KW-0134">Cell wall</keyword>
<keyword evidence="9" id="KW-0961">Cell wall biogenesis/degradation</keyword>
<dbReference type="OrthoDB" id="5339822at2759"/>
<dbReference type="Proteomes" id="UP000006753">
    <property type="component" value="Unassembled WGS sequence"/>
</dbReference>
<comment type="subcellular location">
    <subcellularLocation>
        <location evidence="1">Secreted</location>
        <location evidence="1">Cell wall</location>
    </subcellularLocation>
</comment>
<organism evidence="13 14">
    <name type="scientific">Marssonina brunnea f. sp. multigermtubi (strain MB_m1)</name>
    <name type="common">Marssonina leaf spot fungus</name>
    <dbReference type="NCBI Taxonomy" id="1072389"/>
    <lineage>
        <taxon>Eukaryota</taxon>
        <taxon>Fungi</taxon>
        <taxon>Dikarya</taxon>
        <taxon>Ascomycota</taxon>
        <taxon>Pezizomycotina</taxon>
        <taxon>Leotiomycetes</taxon>
        <taxon>Helotiales</taxon>
        <taxon>Drepanopezizaceae</taxon>
        <taxon>Drepanopeziza</taxon>
    </lineage>
</organism>
<feature type="signal peptide" evidence="12">
    <location>
        <begin position="1"/>
        <end position="17"/>
    </location>
</feature>
<keyword evidence="7" id="KW-0119">Carbohydrate metabolism</keyword>
<evidence type="ECO:0000256" key="8">
    <source>
        <dbReference type="ARBA" id="ARBA00023295"/>
    </source>
</evidence>
<feature type="compositionally biased region" description="Pro residues" evidence="11">
    <location>
        <begin position="131"/>
        <end position="143"/>
    </location>
</feature>
<comment type="similarity">
    <text evidence="2">Belongs to the SUN family.</text>
</comment>
<keyword evidence="10" id="KW-0624">Polysaccharide degradation</keyword>
<keyword evidence="14" id="KW-1185">Reference proteome</keyword>
<accession>K1WI02</accession>
<evidence type="ECO:0000256" key="10">
    <source>
        <dbReference type="ARBA" id="ARBA00023326"/>
    </source>
</evidence>
<dbReference type="GO" id="GO:0009277">
    <property type="term" value="C:fungal-type cell wall"/>
    <property type="evidence" value="ECO:0007669"/>
    <property type="project" value="TreeGrafter"/>
</dbReference>
<evidence type="ECO:0000256" key="5">
    <source>
        <dbReference type="ARBA" id="ARBA00022729"/>
    </source>
</evidence>
<reference evidence="13 14" key="1">
    <citation type="journal article" date="2012" name="BMC Genomics">
        <title>Sequencing the genome of Marssonina brunnea reveals fungus-poplar co-evolution.</title>
        <authorList>
            <person name="Zhu S."/>
            <person name="Cao Y.-Z."/>
            <person name="Jiang C."/>
            <person name="Tan B.-Y."/>
            <person name="Wang Z."/>
            <person name="Feng S."/>
            <person name="Zhang L."/>
            <person name="Su X.-H."/>
            <person name="Brejova B."/>
            <person name="Vinar T."/>
            <person name="Xu M."/>
            <person name="Wang M.-X."/>
            <person name="Zhang S.-G."/>
            <person name="Huang M.-R."/>
            <person name="Wu R."/>
            <person name="Zhou Y."/>
        </authorList>
    </citation>
    <scope>NUCLEOTIDE SEQUENCE [LARGE SCALE GENOMIC DNA]</scope>
    <source>
        <strain evidence="13 14">MB_m1</strain>
    </source>
</reference>
<dbReference type="AlphaFoldDB" id="K1WI02"/>
<dbReference type="PANTHER" id="PTHR31316">
    <property type="entry name" value="BETA-GLUCOSIDASE-LIKE PROTEIN NCA3, MITOCHONDRIAL-RELATED"/>
    <property type="match status" value="1"/>
</dbReference>
<dbReference type="KEGG" id="mbe:MBM_10006"/>
<evidence type="ECO:0000256" key="7">
    <source>
        <dbReference type="ARBA" id="ARBA00023277"/>
    </source>
</evidence>
<keyword evidence="4" id="KW-0964">Secreted</keyword>
<dbReference type="GO" id="GO:0009986">
    <property type="term" value="C:cell surface"/>
    <property type="evidence" value="ECO:0007669"/>
    <property type="project" value="TreeGrafter"/>
</dbReference>
<dbReference type="EMBL" id="JH921481">
    <property type="protein sequence ID" value="EKD11837.1"/>
    <property type="molecule type" value="Genomic_DNA"/>
</dbReference>
<dbReference type="eggNOG" id="ENOG502QPVV">
    <property type="taxonomic scope" value="Eukaryota"/>
</dbReference>
<dbReference type="InterPro" id="IPR051526">
    <property type="entry name" value="Beta-Glucosidase_SUN"/>
</dbReference>
<protein>
    <submittedName>
        <fullName evidence="13">SUN domain-containing protein</fullName>
    </submittedName>
</protein>
<dbReference type="FunCoup" id="K1WI02">
    <property type="interactions" value="47"/>
</dbReference>
<dbReference type="GeneID" id="18765929"/>
<dbReference type="GO" id="GO:0000272">
    <property type="term" value="P:polysaccharide catabolic process"/>
    <property type="evidence" value="ECO:0007669"/>
    <property type="project" value="UniProtKB-KW"/>
</dbReference>
<dbReference type="HOGENOM" id="CLU_033459_1_0_1"/>
<feature type="region of interest" description="Disordered" evidence="11">
    <location>
        <begin position="119"/>
        <end position="170"/>
    </location>
</feature>
<evidence type="ECO:0000313" key="13">
    <source>
        <dbReference type="EMBL" id="EKD11837.1"/>
    </source>
</evidence>
<feature type="chain" id="PRO_5003852941" evidence="12">
    <location>
        <begin position="18"/>
        <end position="441"/>
    </location>
</feature>
<keyword evidence="8" id="KW-0326">Glycosidase</keyword>
<evidence type="ECO:0000256" key="6">
    <source>
        <dbReference type="ARBA" id="ARBA00022801"/>
    </source>
</evidence>
<evidence type="ECO:0000256" key="9">
    <source>
        <dbReference type="ARBA" id="ARBA00023316"/>
    </source>
</evidence>
<dbReference type="PANTHER" id="PTHR31316:SF0">
    <property type="entry name" value="SECRETED BETA-GLUCOSIDASE SIM1-RELATED"/>
    <property type="match status" value="1"/>
</dbReference>
<dbReference type="GO" id="GO:0016798">
    <property type="term" value="F:hydrolase activity, acting on glycosyl bonds"/>
    <property type="evidence" value="ECO:0007669"/>
    <property type="project" value="UniProtKB-KW"/>
</dbReference>
<dbReference type="GO" id="GO:0031505">
    <property type="term" value="P:fungal-type cell wall organization"/>
    <property type="evidence" value="ECO:0007669"/>
    <property type="project" value="TreeGrafter"/>
</dbReference>
<evidence type="ECO:0000256" key="1">
    <source>
        <dbReference type="ARBA" id="ARBA00004191"/>
    </source>
</evidence>
<dbReference type="Pfam" id="PF03856">
    <property type="entry name" value="SUN"/>
    <property type="match status" value="1"/>
</dbReference>
<evidence type="ECO:0000256" key="11">
    <source>
        <dbReference type="SAM" id="MobiDB-lite"/>
    </source>
</evidence>
<sequence length="441" mass="46369">MKFSRIAVLGAATLAVAQPHNHVHKHPVRQNGSPVEGRDAYTTTTVPGAVVTVYELNGEFIPWDEVEAGIRNGKYILNGDKVTSIAGPSSAATPTPSFSPPAVFLEKKPSINTTPVPAYVPQLPATSATPTPTPTSNPTPSYPTTPDTPSANGNSSATVPPGIDSDFPSGEVDCNDFATLEKYGAVPADYLGLNGYTGIQITPSYSVGADSISYIQTAIAGQNCVKNSFCSYACPPGYQKSQWPIAQGKTGQSVGGLYCNSNGKLELTRPEYKTLCQKGVGGVEATSSLKKNVAVCRTDYPGTESETVGVDVGPGSTVPITCPDANTYYVWQGMPTTAQYYINPSGYSKEQACLWGEAGSNIGNWAPVNMGLGRSTSGQTFLSLFPNKPTNPDGVLDFNIKITGDVNGQCTYIDGKFYNNGNESPTGCTVAVTGNALVEFY</sequence>
<proteinExistence type="inferred from homology"/>
<evidence type="ECO:0000256" key="3">
    <source>
        <dbReference type="ARBA" id="ARBA00022512"/>
    </source>
</evidence>
<gene>
    <name evidence="13" type="ORF">MBM_10006</name>
</gene>
<keyword evidence="5 12" id="KW-0732">Signal</keyword>
<evidence type="ECO:0000256" key="12">
    <source>
        <dbReference type="SAM" id="SignalP"/>
    </source>
</evidence>
<dbReference type="OMA" id="CSYACQS"/>
<name>K1WI02_MARBU</name>
<dbReference type="RefSeq" id="XP_007297883.1">
    <property type="nucleotide sequence ID" value="XM_007297821.1"/>
</dbReference>
<evidence type="ECO:0000256" key="2">
    <source>
        <dbReference type="ARBA" id="ARBA00010579"/>
    </source>
</evidence>
<keyword evidence="6" id="KW-0378">Hydrolase</keyword>
<evidence type="ECO:0000256" key="4">
    <source>
        <dbReference type="ARBA" id="ARBA00022525"/>
    </source>
</evidence>
<dbReference type="InParanoid" id="K1WI02"/>
<dbReference type="InterPro" id="IPR005556">
    <property type="entry name" value="SUN"/>
</dbReference>